<sequence>MQKNSPLYIQIMEIIKEKILTGEYKIGDFIPTEIELEEEFKVSKITIRKAIELLETEGYVMKKSGRGTTVLSNSIFNKLSKAESFSSILKMEGYSLRKEIKEVTAVFNEEDSELYQYFGEKCYKIIRIYYLDDVPYIYFEHYIPYKFKLDKDTIDNDASLYMLLHNNQLYISKFQDEFFIDYPKEDILARLQLGSEPLLGRKRKSMDSNNNVLELSYAKYNTKVHNYIIKYEI</sequence>
<comment type="caution">
    <text evidence="5">The sequence shown here is derived from an EMBL/GenBank/DDBJ whole genome shotgun (WGS) entry which is preliminary data.</text>
</comment>
<dbReference type="Pfam" id="PF00392">
    <property type="entry name" value="GntR"/>
    <property type="match status" value="1"/>
</dbReference>
<evidence type="ECO:0000256" key="3">
    <source>
        <dbReference type="ARBA" id="ARBA00023163"/>
    </source>
</evidence>
<gene>
    <name evidence="5" type="ORF">KQI89_08935</name>
</gene>
<accession>A0ABS6F1W3</accession>
<organism evidence="5 6">
    <name type="scientific">Clostridium simiarum</name>
    <dbReference type="NCBI Taxonomy" id="2841506"/>
    <lineage>
        <taxon>Bacteria</taxon>
        <taxon>Bacillati</taxon>
        <taxon>Bacillota</taxon>
        <taxon>Clostridia</taxon>
        <taxon>Eubacteriales</taxon>
        <taxon>Clostridiaceae</taxon>
        <taxon>Clostridium</taxon>
    </lineage>
</organism>
<keyword evidence="6" id="KW-1185">Reference proteome</keyword>
<proteinExistence type="predicted"/>
<name>A0ABS6F1W3_9CLOT</name>
<evidence type="ECO:0000313" key="5">
    <source>
        <dbReference type="EMBL" id="MBU5591890.1"/>
    </source>
</evidence>
<dbReference type="Proteomes" id="UP000736583">
    <property type="component" value="Unassembled WGS sequence"/>
</dbReference>
<evidence type="ECO:0000313" key="6">
    <source>
        <dbReference type="Proteomes" id="UP000736583"/>
    </source>
</evidence>
<reference evidence="5 6" key="1">
    <citation type="submission" date="2021-06" db="EMBL/GenBank/DDBJ databases">
        <authorList>
            <person name="Sun Q."/>
            <person name="Li D."/>
        </authorList>
    </citation>
    <scope>NUCLEOTIDE SEQUENCE [LARGE SCALE GENOMIC DNA]</scope>
    <source>
        <strain evidence="5 6">MSJ-4</strain>
    </source>
</reference>
<dbReference type="EMBL" id="JAHLQL010000002">
    <property type="protein sequence ID" value="MBU5591890.1"/>
    <property type="molecule type" value="Genomic_DNA"/>
</dbReference>
<evidence type="ECO:0000256" key="2">
    <source>
        <dbReference type="ARBA" id="ARBA00023125"/>
    </source>
</evidence>
<evidence type="ECO:0000256" key="1">
    <source>
        <dbReference type="ARBA" id="ARBA00023015"/>
    </source>
</evidence>
<dbReference type="PANTHER" id="PTHR44846:SF1">
    <property type="entry name" value="MANNOSYL-D-GLYCERATE TRANSPORT_METABOLISM SYSTEM REPRESSOR MNGR-RELATED"/>
    <property type="match status" value="1"/>
</dbReference>
<dbReference type="RefSeq" id="WP_216456814.1">
    <property type="nucleotide sequence ID" value="NZ_JAHLQL010000002.1"/>
</dbReference>
<dbReference type="PROSITE" id="PS50949">
    <property type="entry name" value="HTH_GNTR"/>
    <property type="match status" value="1"/>
</dbReference>
<dbReference type="SMART" id="SM00866">
    <property type="entry name" value="UTRA"/>
    <property type="match status" value="1"/>
</dbReference>
<dbReference type="CDD" id="cd07377">
    <property type="entry name" value="WHTH_GntR"/>
    <property type="match status" value="1"/>
</dbReference>
<dbReference type="SMART" id="SM00345">
    <property type="entry name" value="HTH_GNTR"/>
    <property type="match status" value="1"/>
</dbReference>
<keyword evidence="1" id="KW-0805">Transcription regulation</keyword>
<dbReference type="InterPro" id="IPR011663">
    <property type="entry name" value="UTRA"/>
</dbReference>
<feature type="domain" description="HTH gntR-type" evidence="4">
    <location>
        <begin position="5"/>
        <end position="73"/>
    </location>
</feature>
<dbReference type="PANTHER" id="PTHR44846">
    <property type="entry name" value="MANNOSYL-D-GLYCERATE TRANSPORT/METABOLISM SYSTEM REPRESSOR MNGR-RELATED"/>
    <property type="match status" value="1"/>
</dbReference>
<dbReference type="Pfam" id="PF07702">
    <property type="entry name" value="UTRA"/>
    <property type="match status" value="1"/>
</dbReference>
<dbReference type="InterPro" id="IPR000524">
    <property type="entry name" value="Tscrpt_reg_HTH_GntR"/>
</dbReference>
<keyword evidence="3" id="KW-0804">Transcription</keyword>
<evidence type="ECO:0000259" key="4">
    <source>
        <dbReference type="PROSITE" id="PS50949"/>
    </source>
</evidence>
<keyword evidence="2" id="KW-0238">DNA-binding</keyword>
<protein>
    <submittedName>
        <fullName evidence="5">GntR family transcriptional regulator</fullName>
    </submittedName>
</protein>
<dbReference type="InterPro" id="IPR050679">
    <property type="entry name" value="Bact_HTH_transcr_reg"/>
</dbReference>